<dbReference type="EMBL" id="AEIU01000088">
    <property type="protein sequence ID" value="EFP95698.1"/>
    <property type="molecule type" value="Genomic_DNA"/>
</dbReference>
<feature type="domain" description="Thiolase N-terminal" evidence="6">
    <location>
        <begin position="10"/>
        <end position="261"/>
    </location>
</feature>
<accession>E3BMF3</accession>
<dbReference type="RefSeq" id="WP_009602287.1">
    <property type="nucleotide sequence ID" value="NZ_AEIU01000088.1"/>
</dbReference>
<dbReference type="Pfam" id="PF00108">
    <property type="entry name" value="Thiolase_N"/>
    <property type="match status" value="1"/>
</dbReference>
<keyword evidence="2 5" id="KW-0808">Transferase</keyword>
<reference evidence="8 9" key="1">
    <citation type="journal article" date="2012" name="Int. J. Syst. Evol. Microbiol.">
        <title>Vibrio caribbeanicus sp. nov., isolated from the marine sponge Scleritoderma cyanea.</title>
        <authorList>
            <person name="Hoffmann M."/>
            <person name="Monday S.R."/>
            <person name="Allard M.W."/>
            <person name="Strain E.A."/>
            <person name="Whittaker P."/>
            <person name="Naum M."/>
            <person name="McCarthy P.J."/>
            <person name="Lopez J.V."/>
            <person name="Fischer M."/>
            <person name="Brown E.W."/>
        </authorList>
    </citation>
    <scope>NUCLEOTIDE SEQUENCE [LARGE SCALE GENOMIC DNA]</scope>
    <source>
        <strain evidence="8 9">ATCC BAA-2122</strain>
    </source>
</reference>
<dbReference type="PROSITE" id="PS00099">
    <property type="entry name" value="THIOLASE_3"/>
    <property type="match status" value="1"/>
</dbReference>
<evidence type="ECO:0000313" key="8">
    <source>
        <dbReference type="EMBL" id="EFP95698.1"/>
    </source>
</evidence>
<feature type="active site" description="Acyl-thioester intermediate" evidence="4">
    <location>
        <position position="93"/>
    </location>
</feature>
<evidence type="ECO:0000256" key="4">
    <source>
        <dbReference type="PIRSR" id="PIRSR000429-1"/>
    </source>
</evidence>
<keyword evidence="3 5" id="KW-0012">Acyltransferase</keyword>
<dbReference type="PIRSF" id="PIRSF000429">
    <property type="entry name" value="Ac-CoA_Ac_transf"/>
    <property type="match status" value="1"/>
</dbReference>
<dbReference type="Proteomes" id="UP000002943">
    <property type="component" value="Unassembled WGS sequence"/>
</dbReference>
<dbReference type="Pfam" id="PF02803">
    <property type="entry name" value="Thiolase_C"/>
    <property type="match status" value="1"/>
</dbReference>
<dbReference type="InterPro" id="IPR020617">
    <property type="entry name" value="Thiolase_C"/>
</dbReference>
<dbReference type="CDD" id="cd00751">
    <property type="entry name" value="thiolase"/>
    <property type="match status" value="1"/>
</dbReference>
<dbReference type="InterPro" id="IPR016039">
    <property type="entry name" value="Thiolase-like"/>
</dbReference>
<dbReference type="OrthoDB" id="8951704at2"/>
<dbReference type="InterPro" id="IPR020610">
    <property type="entry name" value="Thiolase_AS"/>
</dbReference>
<name>E3BMF3_9VIBR</name>
<keyword evidence="9" id="KW-1185">Reference proteome</keyword>
<organism evidence="8 9">
    <name type="scientific">Vibrio caribbeanicus ATCC BAA-2122</name>
    <dbReference type="NCBI Taxonomy" id="796620"/>
    <lineage>
        <taxon>Bacteria</taxon>
        <taxon>Pseudomonadati</taxon>
        <taxon>Pseudomonadota</taxon>
        <taxon>Gammaproteobacteria</taxon>
        <taxon>Vibrionales</taxon>
        <taxon>Vibrionaceae</taxon>
        <taxon>Vibrio</taxon>
    </lineage>
</organism>
<dbReference type="SUPFAM" id="SSF53901">
    <property type="entry name" value="Thiolase-like"/>
    <property type="match status" value="2"/>
</dbReference>
<dbReference type="AlphaFoldDB" id="E3BMF3"/>
<evidence type="ECO:0000256" key="3">
    <source>
        <dbReference type="ARBA" id="ARBA00023315"/>
    </source>
</evidence>
<feature type="domain" description="Thiolase C-terminal" evidence="7">
    <location>
        <begin position="271"/>
        <end position="403"/>
    </location>
</feature>
<protein>
    <submittedName>
        <fullName evidence="8">Acetyl-CoA acetyltransferase</fullName>
    </submittedName>
</protein>
<dbReference type="PROSITE" id="PS00098">
    <property type="entry name" value="THIOLASE_1"/>
    <property type="match status" value="1"/>
</dbReference>
<feature type="active site" description="Proton acceptor" evidence="4">
    <location>
        <position position="391"/>
    </location>
</feature>
<dbReference type="InterPro" id="IPR002155">
    <property type="entry name" value="Thiolase"/>
</dbReference>
<evidence type="ECO:0000256" key="1">
    <source>
        <dbReference type="ARBA" id="ARBA00010982"/>
    </source>
</evidence>
<sequence length="406" mass="43066">MDSKGQSEIWIVAAKRTPMGCFQGALAEFTSPQLGAMAIKSTVEQASLPVEIIDEVFMGCVLPAGCGQAPARQAALNAGLDKSTVCTTINKVCGSGMKAVMLAYDLIKAGSIQAAIAGGMESMTNAPYLLKESRKGMKMGHKSAYDHMFLDGLQDAYEGHLMGVYGQQSADQLDFSREQMDQWAEQSVSRACASDRQNLFANEITSVDLKNGEVLSYDELPRTIDTSKITKLKPAFSKEGSITAANSSAISDGASALMVMDSNLARKHNLEPLAIIRAHASHARSPSEFTIAPVDAIKDLLNKLNWELADIDLWEINEAFAVVAQIAVRELGLEAEKVNIKGGACALGHPIGASGARILTTLIYALRQQQAFGIGGDVTTRKAMKGVAAICIGGGEATAIGIEIPV</sequence>
<comment type="caution">
    <text evidence="8">The sequence shown here is derived from an EMBL/GenBank/DDBJ whole genome shotgun (WGS) entry which is preliminary data.</text>
</comment>
<dbReference type="eggNOG" id="COG0183">
    <property type="taxonomic scope" value="Bacteria"/>
</dbReference>
<feature type="active site" description="Proton acceptor" evidence="4">
    <location>
        <position position="349"/>
    </location>
</feature>
<dbReference type="Gene3D" id="3.40.47.10">
    <property type="match status" value="2"/>
</dbReference>
<gene>
    <name evidence="8" type="ORF">VIBC2010_17145</name>
</gene>
<dbReference type="PANTHER" id="PTHR18919:SF138">
    <property type="entry name" value="ACETYL-COA C-ACETYLTRANSFERASE"/>
    <property type="match status" value="1"/>
</dbReference>
<dbReference type="InterPro" id="IPR020615">
    <property type="entry name" value="Thiolase_acyl_enz_int_AS"/>
</dbReference>
<dbReference type="STRING" id="796620.VIBC2010_17145"/>
<dbReference type="NCBIfam" id="TIGR01930">
    <property type="entry name" value="AcCoA-C-Actrans"/>
    <property type="match status" value="1"/>
</dbReference>
<evidence type="ECO:0000256" key="2">
    <source>
        <dbReference type="ARBA" id="ARBA00022679"/>
    </source>
</evidence>
<dbReference type="PANTHER" id="PTHR18919">
    <property type="entry name" value="ACETYL-COA C-ACYLTRANSFERASE"/>
    <property type="match status" value="1"/>
</dbReference>
<proteinExistence type="inferred from homology"/>
<dbReference type="InterPro" id="IPR020616">
    <property type="entry name" value="Thiolase_N"/>
</dbReference>
<evidence type="ECO:0000313" key="9">
    <source>
        <dbReference type="Proteomes" id="UP000002943"/>
    </source>
</evidence>
<evidence type="ECO:0000259" key="6">
    <source>
        <dbReference type="Pfam" id="PF00108"/>
    </source>
</evidence>
<evidence type="ECO:0000259" key="7">
    <source>
        <dbReference type="Pfam" id="PF02803"/>
    </source>
</evidence>
<comment type="similarity">
    <text evidence="1 5">Belongs to the thiolase-like superfamily. Thiolase family.</text>
</comment>
<dbReference type="GO" id="GO:0003988">
    <property type="term" value="F:acetyl-CoA C-acyltransferase activity"/>
    <property type="evidence" value="ECO:0007669"/>
    <property type="project" value="UniProtKB-ARBA"/>
</dbReference>
<evidence type="ECO:0000256" key="5">
    <source>
        <dbReference type="RuleBase" id="RU003557"/>
    </source>
</evidence>